<comment type="subcellular location">
    <subcellularLocation>
        <location evidence="2">Membrane</location>
        <topology evidence="2">Multi-pass membrane protein</topology>
    </subcellularLocation>
</comment>
<keyword evidence="10 11" id="KW-0472">Membrane</keyword>
<evidence type="ECO:0000259" key="12">
    <source>
        <dbReference type="PROSITE" id="PS50106"/>
    </source>
</evidence>
<dbReference type="InterPro" id="IPR001478">
    <property type="entry name" value="PDZ"/>
</dbReference>
<dbReference type="PROSITE" id="PS50106">
    <property type="entry name" value="PDZ"/>
    <property type="match status" value="1"/>
</dbReference>
<dbReference type="GO" id="GO:0046872">
    <property type="term" value="F:metal ion binding"/>
    <property type="evidence" value="ECO:0007669"/>
    <property type="project" value="UniProtKB-KW"/>
</dbReference>
<sequence>METFLIRALQLIMSLSLLIIIHEGGHFLFARLFKVRVEKFCLFFDPWFTLFKFKPKKSETEYAVGWLPLGGYVKIAGMIDESMDAEQMKRPEQPWEFRSKPAWQRLLIMIGGVLFNFLLALFIYSMILFAWGDQYVKVRETPFGMDFNETAKSVGFRDGDILLSADGVPFERYDGDMMNRIVDAREVSVLRGGEKVSVYIPEDMMQRLMTDSVRFASFRFPYVVDSVMANSPAALAGIQVGDSIIALDGKPVSFSDYSMAIAGRKKNEAALRNDSIDPRSITLTYVRAGETNTLTMQLDSAYKMGVVAGLSAERLLPVVKKEYGFFESFPAGMALGVKTLKGYVGNMKYLFSKEGAKQLGGFGTLGSIFPATWDWHQFWYMTAFLSIILAFMNILPIPALDGGHVLFLLYEMIARRKPSDKFMEYADDGDDLTFRASALGELQRCAEVFLLIGFASVSVS</sequence>
<evidence type="ECO:0000256" key="3">
    <source>
        <dbReference type="ARBA" id="ARBA00007931"/>
    </source>
</evidence>
<evidence type="ECO:0000313" key="14">
    <source>
        <dbReference type="Proteomes" id="UP000018842"/>
    </source>
</evidence>
<feature type="transmembrane region" description="Helical" evidence="11">
    <location>
        <begin position="6"/>
        <end position="29"/>
    </location>
</feature>
<feature type="transmembrane region" description="Helical" evidence="11">
    <location>
        <begin position="378"/>
        <end position="410"/>
    </location>
</feature>
<evidence type="ECO:0000313" key="13">
    <source>
        <dbReference type="EMBL" id="GAE18791.1"/>
    </source>
</evidence>
<keyword evidence="5 11" id="KW-0812">Transmembrane</keyword>
<feature type="transmembrane region" description="Helical" evidence="11">
    <location>
        <begin position="106"/>
        <end position="131"/>
    </location>
</feature>
<dbReference type="GO" id="GO:0004222">
    <property type="term" value="F:metalloendopeptidase activity"/>
    <property type="evidence" value="ECO:0007669"/>
    <property type="project" value="InterPro"/>
</dbReference>
<dbReference type="InterPro" id="IPR041489">
    <property type="entry name" value="PDZ_6"/>
</dbReference>
<keyword evidence="4 13" id="KW-0645">Protease</keyword>
<evidence type="ECO:0000256" key="7">
    <source>
        <dbReference type="ARBA" id="ARBA00022833"/>
    </source>
</evidence>
<dbReference type="NCBIfam" id="TIGR00054">
    <property type="entry name" value="RIP metalloprotease RseP"/>
    <property type="match status" value="1"/>
</dbReference>
<accession>W4PG69</accession>
<evidence type="ECO:0000256" key="6">
    <source>
        <dbReference type="ARBA" id="ARBA00022801"/>
    </source>
</evidence>
<organism evidence="13 14">
    <name type="scientific">Bacteroides pyogenes DSM 20611 = JCM 6294</name>
    <dbReference type="NCBI Taxonomy" id="1121100"/>
    <lineage>
        <taxon>Bacteria</taxon>
        <taxon>Pseudomonadati</taxon>
        <taxon>Bacteroidota</taxon>
        <taxon>Bacteroidia</taxon>
        <taxon>Bacteroidales</taxon>
        <taxon>Bacteroidaceae</taxon>
        <taxon>Bacteroides</taxon>
    </lineage>
</organism>
<evidence type="ECO:0000256" key="5">
    <source>
        <dbReference type="ARBA" id="ARBA00022692"/>
    </source>
</evidence>
<evidence type="ECO:0000256" key="4">
    <source>
        <dbReference type="ARBA" id="ARBA00022670"/>
    </source>
</evidence>
<dbReference type="InterPro" id="IPR008915">
    <property type="entry name" value="Peptidase_M50"/>
</dbReference>
<dbReference type="InterPro" id="IPR036034">
    <property type="entry name" value="PDZ_sf"/>
</dbReference>
<dbReference type="CDD" id="cd06163">
    <property type="entry name" value="S2P-M50_PDZ_RseP-like"/>
    <property type="match status" value="1"/>
</dbReference>
<feature type="domain" description="PDZ" evidence="12">
    <location>
        <begin position="223"/>
        <end position="253"/>
    </location>
</feature>
<evidence type="ECO:0000256" key="10">
    <source>
        <dbReference type="ARBA" id="ARBA00023136"/>
    </source>
</evidence>
<dbReference type="PANTHER" id="PTHR42837">
    <property type="entry name" value="REGULATOR OF SIGMA-E PROTEASE RSEP"/>
    <property type="match status" value="1"/>
</dbReference>
<keyword evidence="8 11" id="KW-1133">Transmembrane helix</keyword>
<dbReference type="Pfam" id="PF02163">
    <property type="entry name" value="Peptidase_M50"/>
    <property type="match status" value="1"/>
</dbReference>
<dbReference type="PANTHER" id="PTHR42837:SF2">
    <property type="entry name" value="MEMBRANE METALLOPROTEASE ARASP2, CHLOROPLASTIC-RELATED"/>
    <property type="match status" value="1"/>
</dbReference>
<comment type="caution">
    <text evidence="13">The sequence shown here is derived from an EMBL/GenBank/DDBJ whole genome shotgun (WGS) entry which is preliminary data.</text>
</comment>
<dbReference type="InterPro" id="IPR004387">
    <property type="entry name" value="Pept_M50_Zn"/>
</dbReference>
<dbReference type="Gene3D" id="2.30.42.10">
    <property type="match status" value="1"/>
</dbReference>
<dbReference type="Proteomes" id="UP000018842">
    <property type="component" value="Unassembled WGS sequence"/>
</dbReference>
<dbReference type="GO" id="GO:0006508">
    <property type="term" value="P:proteolysis"/>
    <property type="evidence" value="ECO:0007669"/>
    <property type="project" value="UniProtKB-KW"/>
</dbReference>
<dbReference type="EMBL" id="BAIR01000013">
    <property type="protein sequence ID" value="GAE18791.1"/>
    <property type="molecule type" value="Genomic_DNA"/>
</dbReference>
<evidence type="ECO:0000256" key="8">
    <source>
        <dbReference type="ARBA" id="ARBA00022989"/>
    </source>
</evidence>
<comment type="similarity">
    <text evidence="3 11">Belongs to the peptidase M50B family.</text>
</comment>
<evidence type="ECO:0000256" key="2">
    <source>
        <dbReference type="ARBA" id="ARBA00004141"/>
    </source>
</evidence>
<evidence type="ECO:0000256" key="9">
    <source>
        <dbReference type="ARBA" id="ARBA00023049"/>
    </source>
</evidence>
<keyword evidence="9 11" id="KW-0482">Metalloprotease</keyword>
<evidence type="ECO:0000256" key="1">
    <source>
        <dbReference type="ARBA" id="ARBA00001947"/>
    </source>
</evidence>
<proteinExistence type="inferred from homology"/>
<dbReference type="eggNOG" id="COG0750">
    <property type="taxonomic scope" value="Bacteria"/>
</dbReference>
<keyword evidence="7 11" id="KW-0862">Zinc</keyword>
<dbReference type="SUPFAM" id="SSF50156">
    <property type="entry name" value="PDZ domain-like"/>
    <property type="match status" value="2"/>
</dbReference>
<comment type="cofactor">
    <cofactor evidence="1 11">
        <name>Zn(2+)</name>
        <dbReference type="ChEBI" id="CHEBI:29105"/>
    </cofactor>
</comment>
<gene>
    <name evidence="13" type="ORF">JCM6294_1744</name>
</gene>
<dbReference type="GO" id="GO:0016020">
    <property type="term" value="C:membrane"/>
    <property type="evidence" value="ECO:0007669"/>
    <property type="project" value="UniProtKB-SubCell"/>
</dbReference>
<dbReference type="Pfam" id="PF17820">
    <property type="entry name" value="PDZ_6"/>
    <property type="match status" value="1"/>
</dbReference>
<keyword evidence="6 11" id="KW-0378">Hydrolase</keyword>
<name>W4PG69_9BACE</name>
<dbReference type="STRING" id="1121100.GCA_000428105_01137"/>
<evidence type="ECO:0000256" key="11">
    <source>
        <dbReference type="RuleBase" id="RU362031"/>
    </source>
</evidence>
<dbReference type="EC" id="3.4.24.-" evidence="11"/>
<reference evidence="14" key="1">
    <citation type="journal article" date="2014" name="Genome">
        <title>Draft Genome Sequences of Three Strains of Bacteroides pyogenes Isolated from a Cat and Swine.</title>
        <authorList>
            <person name="Sakamoto M."/>
            <person name="Oshima K."/>
            <person name="Suda W."/>
            <person name="Kitamura K."/>
            <person name="Iida T."/>
            <person name="Hattori M."/>
            <person name="Ohkuma M."/>
        </authorList>
    </citation>
    <scope>NUCLEOTIDE SEQUENCE [LARGE SCALE GENOMIC DNA]</scope>
    <source>
        <strain evidence="14">JCM 6294</strain>
    </source>
</reference>
<protein>
    <recommendedName>
        <fullName evidence="11">Zinc metalloprotease</fullName>
        <ecNumber evidence="11">3.4.24.-</ecNumber>
    </recommendedName>
</protein>
<dbReference type="AlphaFoldDB" id="W4PG69"/>
<keyword evidence="11" id="KW-0479">Metal-binding</keyword>